<evidence type="ECO:0008006" key="3">
    <source>
        <dbReference type="Google" id="ProtNLM"/>
    </source>
</evidence>
<dbReference type="InterPro" id="IPR014347">
    <property type="entry name" value="Tautomerase/MIF_sf"/>
</dbReference>
<protein>
    <recommendedName>
        <fullName evidence="3">4-oxalocrotonate tautomerase domain-containing protein</fullName>
    </recommendedName>
</protein>
<evidence type="ECO:0000313" key="1">
    <source>
        <dbReference type="EMBL" id="PSW22952.1"/>
    </source>
</evidence>
<accession>A0A0J8XXB5</accession>
<comment type="caution">
    <text evidence="1">The sequence shown here is derived from an EMBL/GenBank/DDBJ whole genome shotgun (WGS) entry which is preliminary data.</text>
</comment>
<dbReference type="RefSeq" id="WP_048899319.1">
    <property type="nucleotide sequence ID" value="NZ_AP024853.1"/>
</dbReference>
<evidence type="ECO:0000313" key="2">
    <source>
        <dbReference type="Proteomes" id="UP000240481"/>
    </source>
</evidence>
<sequence length="129" mass="14352">MPLIRIKSLPFSQQEVPIPQVLNSLSRAVSAATDIDPHHIMLTWDYIPAGHYVHGGKAVHQQPINTHPILIDLIAPNFNTEQQIASMLELIASTLIEQVPVAKNNIFINFTPAYSDGVYDSGQVVEWDE</sequence>
<dbReference type="SUPFAM" id="SSF55331">
    <property type="entry name" value="Tautomerase/MIF"/>
    <property type="match status" value="1"/>
</dbReference>
<name>A0A0J8XXB5_9GAMM</name>
<proteinExistence type="predicted"/>
<dbReference type="Proteomes" id="UP000240481">
    <property type="component" value="Unassembled WGS sequence"/>
</dbReference>
<keyword evidence="2" id="KW-1185">Reference proteome</keyword>
<dbReference type="OrthoDB" id="5815263at2"/>
<dbReference type="STRING" id="680026.AB733_13960"/>
<organism evidence="1 2">
    <name type="scientific">Photobacterium swingsii</name>
    <dbReference type="NCBI Taxonomy" id="680026"/>
    <lineage>
        <taxon>Bacteria</taxon>
        <taxon>Pseudomonadati</taxon>
        <taxon>Pseudomonadota</taxon>
        <taxon>Gammaproteobacteria</taxon>
        <taxon>Vibrionales</taxon>
        <taxon>Vibrionaceae</taxon>
        <taxon>Photobacterium</taxon>
    </lineage>
</organism>
<dbReference type="AlphaFoldDB" id="A0A0J8XXB5"/>
<dbReference type="EMBL" id="PYLZ01000010">
    <property type="protein sequence ID" value="PSW22952.1"/>
    <property type="molecule type" value="Genomic_DNA"/>
</dbReference>
<reference evidence="1 2" key="1">
    <citation type="submission" date="2018-01" db="EMBL/GenBank/DDBJ databases">
        <title>Whole genome sequencing of Histamine producing bacteria.</title>
        <authorList>
            <person name="Butler K."/>
        </authorList>
    </citation>
    <scope>NUCLEOTIDE SEQUENCE [LARGE SCALE GENOMIC DNA]</scope>
    <source>
        <strain evidence="1 2">DSM 24669</strain>
    </source>
</reference>
<gene>
    <name evidence="1" type="ORF">C9I94_17360</name>
</gene>